<sequence>MSDEPAADIALKIDALPRELEDAFKYIFDSMKNHRLQKESRRAFLTLQLVLAIPMGVRNNYMEFQLMEYLFLDDYDEDHHFAQKSQFQQWSAAEIASRLERAQKQVLRRCFGLIEITSEVHGRKTTSHEYAKLKFVHRAVSEFMVRDSISRDMHALTADFDLLDFTCQSFLATVKLIRHPVDYFCASPHERYKHECDTISTVDLDWMDLPDFSENSEYNGNLSYPATVWSGFWEAYDFLDRYTIPLEPVLRIFLLYGAPPDLSFQITRLDPQNAVIARHSRDDVKHKSQHILWPSHNYAGENHVFLRKGLLAKGLERRLLESGNVENTFSLYQLVEIWFPPHRAKALQYLIERTRKKGGPPSSSELLEMKANRALDVDIQNGITYEDVPDPPDIKGISASVDPDPNWEDWLANGSYTSTVRMGLMA</sequence>
<dbReference type="InterPro" id="IPR056693">
    <property type="entry name" value="DUF7791"/>
</dbReference>
<dbReference type="Proteomes" id="UP001391051">
    <property type="component" value="Unassembled WGS sequence"/>
</dbReference>
<keyword evidence="3" id="KW-1185">Reference proteome</keyword>
<dbReference type="EMBL" id="JAQQWE010000009">
    <property type="protein sequence ID" value="KAK7941611.1"/>
    <property type="molecule type" value="Genomic_DNA"/>
</dbReference>
<dbReference type="Pfam" id="PF25053">
    <property type="entry name" value="DUF7791"/>
    <property type="match status" value="1"/>
</dbReference>
<dbReference type="GeneID" id="92083282"/>
<dbReference type="RefSeq" id="XP_066694363.1">
    <property type="nucleotide sequence ID" value="XM_066850220.1"/>
</dbReference>
<feature type="domain" description="DUF7791" evidence="1">
    <location>
        <begin position="42"/>
        <end position="179"/>
    </location>
</feature>
<reference evidence="2 3" key="1">
    <citation type="submission" date="2023-01" db="EMBL/GenBank/DDBJ databases">
        <title>Analysis of 21 Apiospora genomes using comparative genomics revels a genus with tremendous synthesis potential of carbohydrate active enzymes and secondary metabolites.</title>
        <authorList>
            <person name="Sorensen T."/>
        </authorList>
    </citation>
    <scope>NUCLEOTIDE SEQUENCE [LARGE SCALE GENOMIC DNA]</scope>
    <source>
        <strain evidence="2 3">CBS 24483</strain>
    </source>
</reference>
<gene>
    <name evidence="2" type="ORF">PG986_013998</name>
</gene>
<protein>
    <recommendedName>
        <fullName evidence="1">DUF7791 domain-containing protein</fullName>
    </recommendedName>
</protein>
<accession>A0ABR1PX53</accession>
<evidence type="ECO:0000259" key="1">
    <source>
        <dbReference type="Pfam" id="PF25053"/>
    </source>
</evidence>
<proteinExistence type="predicted"/>
<name>A0ABR1PX53_9PEZI</name>
<evidence type="ECO:0000313" key="2">
    <source>
        <dbReference type="EMBL" id="KAK7941611.1"/>
    </source>
</evidence>
<evidence type="ECO:0000313" key="3">
    <source>
        <dbReference type="Proteomes" id="UP001391051"/>
    </source>
</evidence>
<organism evidence="2 3">
    <name type="scientific">Apiospora aurea</name>
    <dbReference type="NCBI Taxonomy" id="335848"/>
    <lineage>
        <taxon>Eukaryota</taxon>
        <taxon>Fungi</taxon>
        <taxon>Dikarya</taxon>
        <taxon>Ascomycota</taxon>
        <taxon>Pezizomycotina</taxon>
        <taxon>Sordariomycetes</taxon>
        <taxon>Xylariomycetidae</taxon>
        <taxon>Amphisphaeriales</taxon>
        <taxon>Apiosporaceae</taxon>
        <taxon>Apiospora</taxon>
    </lineage>
</organism>
<comment type="caution">
    <text evidence="2">The sequence shown here is derived from an EMBL/GenBank/DDBJ whole genome shotgun (WGS) entry which is preliminary data.</text>
</comment>